<proteinExistence type="predicted"/>
<name>A0A4C1Y996_EUMVA</name>
<comment type="caution">
    <text evidence="1">The sequence shown here is derived from an EMBL/GenBank/DDBJ whole genome shotgun (WGS) entry which is preliminary data.</text>
</comment>
<sequence>MQRSGSTLPDPSAFSRTCLLYGIATLSWLTSQRQSFVRRTVASIQNKETLSTKTRRRDLDAARWRKVVLIKHKCFAIENYICLPPRYFETTHDLCELTKQFTCRLRVRRPSSTRTHRPIEWKSDRSFRASARTLGSGERDNESCFFVRAAGIHRFWMRPFTLTAEQSRIHPTVRARGVASDIMASLHAQRNPLPLAFTRPYLTRCIAVLQTVMLRAACCPGSIQ</sequence>
<protein>
    <submittedName>
        <fullName evidence="1">Uncharacterized protein</fullName>
    </submittedName>
</protein>
<dbReference type="AlphaFoldDB" id="A0A4C1Y996"/>
<organism evidence="1 2">
    <name type="scientific">Eumeta variegata</name>
    <name type="common">Bagworm moth</name>
    <name type="synonym">Eumeta japonica</name>
    <dbReference type="NCBI Taxonomy" id="151549"/>
    <lineage>
        <taxon>Eukaryota</taxon>
        <taxon>Metazoa</taxon>
        <taxon>Ecdysozoa</taxon>
        <taxon>Arthropoda</taxon>
        <taxon>Hexapoda</taxon>
        <taxon>Insecta</taxon>
        <taxon>Pterygota</taxon>
        <taxon>Neoptera</taxon>
        <taxon>Endopterygota</taxon>
        <taxon>Lepidoptera</taxon>
        <taxon>Glossata</taxon>
        <taxon>Ditrysia</taxon>
        <taxon>Tineoidea</taxon>
        <taxon>Psychidae</taxon>
        <taxon>Oiketicinae</taxon>
        <taxon>Eumeta</taxon>
    </lineage>
</organism>
<reference evidence="1 2" key="1">
    <citation type="journal article" date="2019" name="Commun. Biol.">
        <title>The bagworm genome reveals a unique fibroin gene that provides high tensile strength.</title>
        <authorList>
            <person name="Kono N."/>
            <person name="Nakamura H."/>
            <person name="Ohtoshi R."/>
            <person name="Tomita M."/>
            <person name="Numata K."/>
            <person name="Arakawa K."/>
        </authorList>
    </citation>
    <scope>NUCLEOTIDE SEQUENCE [LARGE SCALE GENOMIC DNA]</scope>
</reference>
<keyword evidence="2" id="KW-1185">Reference proteome</keyword>
<dbReference type="Proteomes" id="UP000299102">
    <property type="component" value="Unassembled WGS sequence"/>
</dbReference>
<evidence type="ECO:0000313" key="1">
    <source>
        <dbReference type="EMBL" id="GBP72556.1"/>
    </source>
</evidence>
<evidence type="ECO:0000313" key="2">
    <source>
        <dbReference type="Proteomes" id="UP000299102"/>
    </source>
</evidence>
<gene>
    <name evidence="1" type="ORF">EVAR_9701_1</name>
</gene>
<dbReference type="EMBL" id="BGZK01001149">
    <property type="protein sequence ID" value="GBP72556.1"/>
    <property type="molecule type" value="Genomic_DNA"/>
</dbReference>
<accession>A0A4C1Y996</accession>